<keyword evidence="1" id="KW-0472">Membrane</keyword>
<evidence type="ECO:0000256" key="1">
    <source>
        <dbReference type="SAM" id="Phobius"/>
    </source>
</evidence>
<keyword evidence="3" id="KW-1185">Reference proteome</keyword>
<evidence type="ECO:0000313" key="2">
    <source>
        <dbReference type="EMBL" id="ALG05570.1"/>
    </source>
</evidence>
<gene>
    <name evidence="2" type="ORF">AOZ06_00280</name>
</gene>
<feature type="transmembrane region" description="Helical" evidence="1">
    <location>
        <begin position="227"/>
        <end position="248"/>
    </location>
</feature>
<organism evidence="2 3">
    <name type="scientific">Kibdelosporangium phytohabitans</name>
    <dbReference type="NCBI Taxonomy" id="860235"/>
    <lineage>
        <taxon>Bacteria</taxon>
        <taxon>Bacillati</taxon>
        <taxon>Actinomycetota</taxon>
        <taxon>Actinomycetes</taxon>
        <taxon>Pseudonocardiales</taxon>
        <taxon>Pseudonocardiaceae</taxon>
        <taxon>Kibdelosporangium</taxon>
    </lineage>
</organism>
<reference evidence="2 3" key="1">
    <citation type="submission" date="2015-07" db="EMBL/GenBank/DDBJ databases">
        <title>Genome sequencing of Kibdelosporangium phytohabitans.</title>
        <authorList>
            <person name="Qin S."/>
            <person name="Xing K."/>
        </authorList>
    </citation>
    <scope>NUCLEOTIDE SEQUENCE [LARGE SCALE GENOMIC DNA]</scope>
    <source>
        <strain evidence="2 3">KLBMP1111</strain>
    </source>
</reference>
<protein>
    <submittedName>
        <fullName evidence="2">Uncharacterized protein</fullName>
    </submittedName>
</protein>
<feature type="transmembrane region" description="Helical" evidence="1">
    <location>
        <begin position="202"/>
        <end position="221"/>
    </location>
</feature>
<dbReference type="KEGG" id="kphy:AOZ06_00280"/>
<keyword evidence="1" id="KW-1133">Transmembrane helix</keyword>
<sequence>MTESRMLVWVPAPVREVRPLLHASGVSSAVVIPVESGTVLVPRERIGLSAAAQWVHRAVRQLGKAVVIIGWNDRASMVYPITGAVSQGWGWGGEAAVLRLMAELGDMGALKRVGLGLLSAVNGSPGRERRQTQATERIAAATGADQEIVRRHVQTYEQHLAADRFLDEIGKPDVAALVRLTDAGRFDQWRTERSMMLEWRRAYLPALLLLFVVVIVVTVTVDPHAVFAWTLTYVVAPVLILAVMLFAWRRARYRTARMPIDEVLPVLQLPEASDNQSAK</sequence>
<dbReference type="EMBL" id="CP012752">
    <property type="protein sequence ID" value="ALG05570.1"/>
    <property type="molecule type" value="Genomic_DNA"/>
</dbReference>
<dbReference type="AlphaFoldDB" id="A0A0N9HUF1"/>
<dbReference type="RefSeq" id="WP_054287551.1">
    <property type="nucleotide sequence ID" value="NZ_CP012752.1"/>
</dbReference>
<dbReference type="OrthoDB" id="3693172at2"/>
<proteinExistence type="predicted"/>
<dbReference type="STRING" id="860235.AOZ06_00280"/>
<accession>A0A0N9HUF1</accession>
<evidence type="ECO:0000313" key="3">
    <source>
        <dbReference type="Proteomes" id="UP000063699"/>
    </source>
</evidence>
<dbReference type="Proteomes" id="UP000063699">
    <property type="component" value="Chromosome"/>
</dbReference>
<keyword evidence="1" id="KW-0812">Transmembrane</keyword>
<name>A0A0N9HUF1_9PSEU</name>